<reference evidence="6 7" key="1">
    <citation type="submission" date="2019-09" db="EMBL/GenBank/DDBJ databases">
        <title>The hologenome of the rock-dwelling lichen Lasallia pustulata.</title>
        <authorList>
            <person name="Greshake Tzovaras B."/>
            <person name="Segers F."/>
            <person name="Bicker A."/>
            <person name="Dal Grande F."/>
            <person name="Otte J."/>
            <person name="Hankeln T."/>
            <person name="Schmitt I."/>
            <person name="Ebersberger I."/>
        </authorList>
    </citation>
    <scope>NUCLEOTIDE SEQUENCE [LARGE SCALE GENOMIC DNA]</scope>
    <source>
        <strain evidence="6">A1-1</strain>
    </source>
</reference>
<dbReference type="InterPro" id="IPR036396">
    <property type="entry name" value="Cyt_P450_sf"/>
</dbReference>
<proteinExistence type="inferred from homology"/>
<keyword evidence="4" id="KW-0479">Metal-binding</keyword>
<dbReference type="Gene3D" id="1.10.630.10">
    <property type="entry name" value="Cytochrome P450"/>
    <property type="match status" value="1"/>
</dbReference>
<sequence length="370" mass="40833">MVFSEATDHQLDADADASELLLSFMEPQPRSKSNPRLLHHRRHLQHPLPPALQIPWPKLAAATQIPIARASLNGHLTHRSKALHDRYASDVVRPDPNELSFNGPSAWKALYAHRPSHKTFPKDLNAFAGIEANDADLARVRRLLAHAFSDKALREQEPTAAVEGDAEKGLSRGELYLNMSALIGVGSETTAALLVGATVLSASPAAQGYFGKSARRGPRQPRLRRPDYAAECGQRESRLAIIEETFRIYPPALVGQPRLAPEGSDTMSGYFVPGEAHPTQALRRLPRRAQLRRPGPLRAGALAGGSAIRGKSAGDVAAVFDWGEELSWQESWIRWALAHMLRSFNVEICAETDEEWVEQRAGFTWEKKPL</sequence>
<dbReference type="OrthoDB" id="1470350at2759"/>
<comment type="caution">
    <text evidence="6">The sequence shown here is derived from an EMBL/GenBank/DDBJ whole genome shotgun (WGS) entry which is preliminary data.</text>
</comment>
<keyword evidence="3" id="KW-0349">Heme</keyword>
<accession>A0A5M8PU55</accession>
<dbReference type="PANTHER" id="PTHR24305">
    <property type="entry name" value="CYTOCHROME P450"/>
    <property type="match status" value="1"/>
</dbReference>
<evidence type="ECO:0008006" key="8">
    <source>
        <dbReference type="Google" id="ProtNLM"/>
    </source>
</evidence>
<dbReference type="SUPFAM" id="SSF48264">
    <property type="entry name" value="Cytochrome P450"/>
    <property type="match status" value="1"/>
</dbReference>
<gene>
    <name evidence="6" type="ORF">FRX48_02884</name>
</gene>
<comment type="similarity">
    <text evidence="2">Belongs to the cytochrome P450 family.</text>
</comment>
<keyword evidence="5" id="KW-0408">Iron</keyword>
<evidence type="ECO:0000256" key="5">
    <source>
        <dbReference type="ARBA" id="ARBA00023004"/>
    </source>
</evidence>
<organism evidence="6 7">
    <name type="scientific">Lasallia pustulata</name>
    <dbReference type="NCBI Taxonomy" id="136370"/>
    <lineage>
        <taxon>Eukaryota</taxon>
        <taxon>Fungi</taxon>
        <taxon>Dikarya</taxon>
        <taxon>Ascomycota</taxon>
        <taxon>Pezizomycotina</taxon>
        <taxon>Lecanoromycetes</taxon>
        <taxon>OSLEUM clade</taxon>
        <taxon>Umbilicariomycetidae</taxon>
        <taxon>Umbilicariales</taxon>
        <taxon>Umbilicariaceae</taxon>
        <taxon>Lasallia</taxon>
    </lineage>
</organism>
<dbReference type="GO" id="GO:0004497">
    <property type="term" value="F:monooxygenase activity"/>
    <property type="evidence" value="ECO:0007669"/>
    <property type="project" value="InterPro"/>
</dbReference>
<evidence type="ECO:0000313" key="7">
    <source>
        <dbReference type="Proteomes" id="UP000324767"/>
    </source>
</evidence>
<dbReference type="GO" id="GO:0020037">
    <property type="term" value="F:heme binding"/>
    <property type="evidence" value="ECO:0007669"/>
    <property type="project" value="InterPro"/>
</dbReference>
<dbReference type="EMBL" id="VXIT01000004">
    <property type="protein sequence ID" value="KAA6413140.1"/>
    <property type="molecule type" value="Genomic_DNA"/>
</dbReference>
<name>A0A5M8PU55_9LECA</name>
<evidence type="ECO:0000256" key="4">
    <source>
        <dbReference type="ARBA" id="ARBA00022723"/>
    </source>
</evidence>
<comment type="cofactor">
    <cofactor evidence="1">
        <name>heme</name>
        <dbReference type="ChEBI" id="CHEBI:30413"/>
    </cofactor>
</comment>
<dbReference type="InterPro" id="IPR050121">
    <property type="entry name" value="Cytochrome_P450_monoxygenase"/>
</dbReference>
<dbReference type="PANTHER" id="PTHR24305:SF210">
    <property type="entry name" value="CYTOCHROME P450 MONOOXYGENASE ASQL-RELATED"/>
    <property type="match status" value="1"/>
</dbReference>
<evidence type="ECO:0000313" key="6">
    <source>
        <dbReference type="EMBL" id="KAA6413140.1"/>
    </source>
</evidence>
<dbReference type="Proteomes" id="UP000324767">
    <property type="component" value="Unassembled WGS sequence"/>
</dbReference>
<evidence type="ECO:0000256" key="1">
    <source>
        <dbReference type="ARBA" id="ARBA00001971"/>
    </source>
</evidence>
<evidence type="ECO:0000256" key="2">
    <source>
        <dbReference type="ARBA" id="ARBA00010617"/>
    </source>
</evidence>
<dbReference type="AlphaFoldDB" id="A0A5M8PU55"/>
<evidence type="ECO:0000256" key="3">
    <source>
        <dbReference type="ARBA" id="ARBA00022617"/>
    </source>
</evidence>
<dbReference type="GO" id="GO:0005506">
    <property type="term" value="F:iron ion binding"/>
    <property type="evidence" value="ECO:0007669"/>
    <property type="project" value="InterPro"/>
</dbReference>
<protein>
    <recommendedName>
        <fullName evidence="8">Cytochrome P450</fullName>
    </recommendedName>
</protein>
<dbReference type="GO" id="GO:0016705">
    <property type="term" value="F:oxidoreductase activity, acting on paired donors, with incorporation or reduction of molecular oxygen"/>
    <property type="evidence" value="ECO:0007669"/>
    <property type="project" value="InterPro"/>
</dbReference>